<evidence type="ECO:0000313" key="2">
    <source>
        <dbReference type="EMBL" id="KAJ1102204.1"/>
    </source>
</evidence>
<evidence type="ECO:0000313" key="3">
    <source>
        <dbReference type="Proteomes" id="UP001066276"/>
    </source>
</evidence>
<dbReference type="EMBL" id="JANPWB010000014">
    <property type="protein sequence ID" value="KAJ1102204.1"/>
    <property type="molecule type" value="Genomic_DNA"/>
</dbReference>
<organism evidence="2 3">
    <name type="scientific">Pleurodeles waltl</name>
    <name type="common">Iberian ribbed newt</name>
    <dbReference type="NCBI Taxonomy" id="8319"/>
    <lineage>
        <taxon>Eukaryota</taxon>
        <taxon>Metazoa</taxon>
        <taxon>Chordata</taxon>
        <taxon>Craniata</taxon>
        <taxon>Vertebrata</taxon>
        <taxon>Euteleostomi</taxon>
        <taxon>Amphibia</taxon>
        <taxon>Batrachia</taxon>
        <taxon>Caudata</taxon>
        <taxon>Salamandroidea</taxon>
        <taxon>Salamandridae</taxon>
        <taxon>Pleurodelinae</taxon>
        <taxon>Pleurodeles</taxon>
    </lineage>
</organism>
<keyword evidence="3" id="KW-1185">Reference proteome</keyword>
<dbReference type="AlphaFoldDB" id="A0AAV7MGF2"/>
<proteinExistence type="predicted"/>
<reference evidence="2" key="1">
    <citation type="journal article" date="2022" name="bioRxiv">
        <title>Sequencing and chromosome-scale assembly of the giantPleurodeles waltlgenome.</title>
        <authorList>
            <person name="Brown T."/>
            <person name="Elewa A."/>
            <person name="Iarovenko S."/>
            <person name="Subramanian E."/>
            <person name="Araus A.J."/>
            <person name="Petzold A."/>
            <person name="Susuki M."/>
            <person name="Suzuki K.-i.T."/>
            <person name="Hayashi T."/>
            <person name="Toyoda A."/>
            <person name="Oliveira C."/>
            <person name="Osipova E."/>
            <person name="Leigh N.D."/>
            <person name="Simon A."/>
            <person name="Yun M.H."/>
        </authorList>
    </citation>
    <scope>NUCLEOTIDE SEQUENCE</scope>
    <source>
        <strain evidence="2">20211129_DDA</strain>
        <tissue evidence="2">Liver</tissue>
    </source>
</reference>
<dbReference type="Proteomes" id="UP001066276">
    <property type="component" value="Chromosome 10"/>
</dbReference>
<sequence>MVWSAAAVGTGYVEGTWSGAQQLWEQGTQTVHGLERSCCGHRVHRVHDLECSSCGHRVRRGYMVWSAAAVGTGYMVWSAAAVGTGYIEYMVWSAAAVGTGYIDYMVWSSAPVGTGYVEDTWSGAQQLWAQGRRIGLVLINSRTCDLGQITPSPCVSVSLHAKNVLKLLKSVWTPGLSARSAMRRQEKRSAAKAWAGVGTSPSGEKLFLGTQNRAERGLPLPRQQMEAAGDTV</sequence>
<feature type="region of interest" description="Disordered" evidence="1">
    <location>
        <begin position="211"/>
        <end position="232"/>
    </location>
</feature>
<protein>
    <submittedName>
        <fullName evidence="2">Uncharacterized protein</fullName>
    </submittedName>
</protein>
<name>A0AAV7MGF2_PLEWA</name>
<comment type="caution">
    <text evidence="2">The sequence shown here is derived from an EMBL/GenBank/DDBJ whole genome shotgun (WGS) entry which is preliminary data.</text>
</comment>
<evidence type="ECO:0000256" key="1">
    <source>
        <dbReference type="SAM" id="MobiDB-lite"/>
    </source>
</evidence>
<accession>A0AAV7MGF2</accession>
<gene>
    <name evidence="2" type="ORF">NDU88_007257</name>
</gene>